<reference evidence="2" key="1">
    <citation type="journal article" date="2023" name="Mol. Phylogenet. Evol.">
        <title>Genome-scale phylogeny and comparative genomics of the fungal order Sordariales.</title>
        <authorList>
            <person name="Hensen N."/>
            <person name="Bonometti L."/>
            <person name="Westerberg I."/>
            <person name="Brannstrom I.O."/>
            <person name="Guillou S."/>
            <person name="Cros-Aarteil S."/>
            <person name="Calhoun S."/>
            <person name="Haridas S."/>
            <person name="Kuo A."/>
            <person name="Mondo S."/>
            <person name="Pangilinan J."/>
            <person name="Riley R."/>
            <person name="LaButti K."/>
            <person name="Andreopoulos B."/>
            <person name="Lipzen A."/>
            <person name="Chen C."/>
            <person name="Yan M."/>
            <person name="Daum C."/>
            <person name="Ng V."/>
            <person name="Clum A."/>
            <person name="Steindorff A."/>
            <person name="Ohm R.A."/>
            <person name="Martin F."/>
            <person name="Silar P."/>
            <person name="Natvig D.O."/>
            <person name="Lalanne C."/>
            <person name="Gautier V."/>
            <person name="Ament-Velasquez S.L."/>
            <person name="Kruys A."/>
            <person name="Hutchinson M.I."/>
            <person name="Powell A.J."/>
            <person name="Barry K."/>
            <person name="Miller A.N."/>
            <person name="Grigoriev I.V."/>
            <person name="Debuchy R."/>
            <person name="Gladieux P."/>
            <person name="Hiltunen Thoren M."/>
            <person name="Johannesson H."/>
        </authorList>
    </citation>
    <scope>NUCLEOTIDE SEQUENCE</scope>
    <source>
        <strain evidence="2">CBS 955.72</strain>
    </source>
</reference>
<protein>
    <recommendedName>
        <fullName evidence="4">Heterokaryon incompatibility domain-containing protein</fullName>
    </recommendedName>
</protein>
<evidence type="ECO:0000313" key="2">
    <source>
        <dbReference type="EMBL" id="KAK3343756.1"/>
    </source>
</evidence>
<keyword evidence="1" id="KW-0812">Transmembrane</keyword>
<name>A0AAJ0M989_9PEZI</name>
<dbReference type="PANTHER" id="PTHR39596:SF2">
    <property type="entry name" value="HET DOMAIN PROTEIN (AFU_ORTHOLOGUE AFUA_1G17550)-RELATED"/>
    <property type="match status" value="1"/>
</dbReference>
<keyword evidence="1" id="KW-1133">Transmembrane helix</keyword>
<keyword evidence="1" id="KW-0472">Membrane</keyword>
<comment type="caution">
    <text evidence="2">The sequence shown here is derived from an EMBL/GenBank/DDBJ whole genome shotgun (WGS) entry which is preliminary data.</text>
</comment>
<feature type="transmembrane region" description="Helical" evidence="1">
    <location>
        <begin position="860"/>
        <end position="893"/>
    </location>
</feature>
<feature type="transmembrane region" description="Helical" evidence="1">
    <location>
        <begin position="963"/>
        <end position="987"/>
    </location>
</feature>
<dbReference type="AlphaFoldDB" id="A0AAJ0M989"/>
<feature type="transmembrane region" description="Helical" evidence="1">
    <location>
        <begin position="931"/>
        <end position="951"/>
    </location>
</feature>
<keyword evidence="3" id="KW-1185">Reference proteome</keyword>
<evidence type="ECO:0000313" key="3">
    <source>
        <dbReference type="Proteomes" id="UP001275084"/>
    </source>
</evidence>
<organism evidence="2 3">
    <name type="scientific">Lasiosphaeria hispida</name>
    <dbReference type="NCBI Taxonomy" id="260671"/>
    <lineage>
        <taxon>Eukaryota</taxon>
        <taxon>Fungi</taxon>
        <taxon>Dikarya</taxon>
        <taxon>Ascomycota</taxon>
        <taxon>Pezizomycotina</taxon>
        <taxon>Sordariomycetes</taxon>
        <taxon>Sordariomycetidae</taxon>
        <taxon>Sordariales</taxon>
        <taxon>Lasiosphaeriaceae</taxon>
        <taxon>Lasiosphaeria</taxon>
    </lineage>
</organism>
<dbReference type="PANTHER" id="PTHR39596">
    <property type="match status" value="1"/>
</dbReference>
<evidence type="ECO:0008006" key="4">
    <source>
        <dbReference type="Google" id="ProtNLM"/>
    </source>
</evidence>
<accession>A0AAJ0M989</accession>
<sequence>MDHIQLPRDGLEHIQVPFVAELQFDSQDFATFHKRAAFPAPEDAGKWHDITSDQTASFVQAWLYFGLIAAFLECPIDIAQFTIEEGSPPQSFVSSLTFGPLLDEWSRSAAADRSSQRQRRRAVGLLNCSLAAIRRFEALPQSAVPPLPEVLLSVDLLIATLGTVAFGDGFDTRGASREFRDELGALLRDLRLVPRTQRTTSSAQGPVAGLLKRGLSAQGWCPFKVRHMFCDFSHMAIYYLSRLRDPTPLHITHANCTEERCIGNNVDMTNYMTRHTKPSCACSHSSVPEAEVRSIISDGGIPVVRIRSSRDGHISLEVKKALPHVRYIAISHVWSDGLGNPHANSLPHCQLLQLARSLKVLMPPMFDLARATISIPQLNISLDGRDMTITWGSTEWFWLDTLCIPVGTGAQVASLKTKAINQMAAIYSGAQQVLVLDSVMQRFTVAGRDACHVLAQLSAIAWLGRCWTYQEGALAWSLQIQCSDCSFDPVLFDQDLSNSNDEMYLLLPGTTTGRSTLYRLVMAVSLGCRMGIREVSKMVRDVLKYPPVVTPGVVKAALFEYIYRELRFVVAREICSDRRDEFSLRGDPLREFVQCWNALARRTTTMPADIHVIFANLLRLNAFSILALPDTEARMRAIMWSLFPHGLPFSLLYNKSKHRVRPAEQHCARWMPLWPDQHLLSESHVLEFRDEGLVLDCRPGGSKLDDPVALLLLDNLYMTKGHQGNLLVQDVTHEMWYRVAPHRQTGDSFDSTGFLTTAIILESQPKEGWEHARGTGIAAACLHVNQISTDILQDSGTGPKLKAVFDCPATVWPIGPAPVSSQDASLPIFSAQSKTHFALVLEHDIPTASQQPTLPRRPEIIPFMGTSAILIALCGPFTIILAAMTALLIFQAIKDIPPPPVSTTLYLTLALHSYTLCHFIPIPVFALIPGIIAGFSLNLIPFLAGLVHLGLKRAEAGLGGVDTAVAVLLAAGHGPQIAMVLFAKWYVNQRLYSAWLDTYDPGWTPERSDRWMMAVHGLLVWLWDTLLK</sequence>
<reference evidence="2" key="2">
    <citation type="submission" date="2023-06" db="EMBL/GenBank/DDBJ databases">
        <authorList>
            <consortium name="Lawrence Berkeley National Laboratory"/>
            <person name="Haridas S."/>
            <person name="Hensen N."/>
            <person name="Bonometti L."/>
            <person name="Westerberg I."/>
            <person name="Brannstrom I.O."/>
            <person name="Guillou S."/>
            <person name="Cros-Aarteil S."/>
            <person name="Calhoun S."/>
            <person name="Kuo A."/>
            <person name="Mondo S."/>
            <person name="Pangilinan J."/>
            <person name="Riley R."/>
            <person name="Labutti K."/>
            <person name="Andreopoulos B."/>
            <person name="Lipzen A."/>
            <person name="Chen C."/>
            <person name="Yanf M."/>
            <person name="Daum C."/>
            <person name="Ng V."/>
            <person name="Clum A."/>
            <person name="Steindorff A."/>
            <person name="Ohm R."/>
            <person name="Martin F."/>
            <person name="Silar P."/>
            <person name="Natvig D."/>
            <person name="Lalanne C."/>
            <person name="Gautier V."/>
            <person name="Ament-Velasquez S.L."/>
            <person name="Kruys A."/>
            <person name="Hutchinson M.I."/>
            <person name="Powell A.J."/>
            <person name="Barry K."/>
            <person name="Miller A.N."/>
            <person name="Grigoriev I.V."/>
            <person name="Debuchy R."/>
            <person name="Gladieux P."/>
            <person name="Thoren M.H."/>
            <person name="Johannesson H."/>
        </authorList>
    </citation>
    <scope>NUCLEOTIDE SEQUENCE</scope>
    <source>
        <strain evidence="2">CBS 955.72</strain>
    </source>
</reference>
<gene>
    <name evidence="2" type="ORF">B0T25DRAFT_306476</name>
</gene>
<evidence type="ECO:0000256" key="1">
    <source>
        <dbReference type="SAM" id="Phobius"/>
    </source>
</evidence>
<dbReference type="Proteomes" id="UP001275084">
    <property type="component" value="Unassembled WGS sequence"/>
</dbReference>
<proteinExistence type="predicted"/>
<dbReference type="EMBL" id="JAUIQD010000007">
    <property type="protein sequence ID" value="KAK3343756.1"/>
    <property type="molecule type" value="Genomic_DNA"/>
</dbReference>